<organism evidence="9 10">
    <name type="scientific">Anisodus tanguticus</name>
    <dbReference type="NCBI Taxonomy" id="243964"/>
    <lineage>
        <taxon>Eukaryota</taxon>
        <taxon>Viridiplantae</taxon>
        <taxon>Streptophyta</taxon>
        <taxon>Embryophyta</taxon>
        <taxon>Tracheophyta</taxon>
        <taxon>Spermatophyta</taxon>
        <taxon>Magnoliopsida</taxon>
        <taxon>eudicotyledons</taxon>
        <taxon>Gunneridae</taxon>
        <taxon>Pentapetalae</taxon>
        <taxon>asterids</taxon>
        <taxon>lamiids</taxon>
        <taxon>Solanales</taxon>
        <taxon>Solanaceae</taxon>
        <taxon>Solanoideae</taxon>
        <taxon>Hyoscyameae</taxon>
        <taxon>Anisodus</taxon>
    </lineage>
</organism>
<keyword evidence="5" id="KW-0418">Kinase</keyword>
<dbReference type="Gene3D" id="1.10.510.10">
    <property type="entry name" value="Transferase(Phosphotransferase) domain 1"/>
    <property type="match status" value="1"/>
</dbReference>
<feature type="compositionally biased region" description="Low complexity" evidence="7">
    <location>
        <begin position="778"/>
        <end position="797"/>
    </location>
</feature>
<feature type="compositionally biased region" description="Polar residues" evidence="7">
    <location>
        <begin position="51"/>
        <end position="72"/>
    </location>
</feature>
<evidence type="ECO:0000313" key="10">
    <source>
        <dbReference type="Proteomes" id="UP001291623"/>
    </source>
</evidence>
<feature type="compositionally biased region" description="Acidic residues" evidence="7">
    <location>
        <begin position="507"/>
        <end position="519"/>
    </location>
</feature>
<evidence type="ECO:0000256" key="3">
    <source>
        <dbReference type="ARBA" id="ARBA00022679"/>
    </source>
</evidence>
<evidence type="ECO:0000256" key="1">
    <source>
        <dbReference type="ARBA" id="ARBA00022527"/>
    </source>
</evidence>
<evidence type="ECO:0000256" key="7">
    <source>
        <dbReference type="SAM" id="MobiDB-lite"/>
    </source>
</evidence>
<dbReference type="SMART" id="SM00220">
    <property type="entry name" value="S_TKc"/>
    <property type="match status" value="1"/>
</dbReference>
<keyword evidence="4" id="KW-0547">Nucleotide-binding</keyword>
<dbReference type="Gene3D" id="3.30.200.20">
    <property type="entry name" value="Phosphorylase Kinase, domain 1"/>
    <property type="match status" value="1"/>
</dbReference>
<dbReference type="PROSITE" id="PS00108">
    <property type="entry name" value="PROTEIN_KINASE_ST"/>
    <property type="match status" value="1"/>
</dbReference>
<evidence type="ECO:0000256" key="2">
    <source>
        <dbReference type="ARBA" id="ARBA00022553"/>
    </source>
</evidence>
<reference evidence="9" key="1">
    <citation type="submission" date="2023-12" db="EMBL/GenBank/DDBJ databases">
        <title>Genome assembly of Anisodus tanguticus.</title>
        <authorList>
            <person name="Wang Y.-J."/>
        </authorList>
    </citation>
    <scope>NUCLEOTIDE SEQUENCE</scope>
    <source>
        <strain evidence="9">KB-2021</strain>
        <tissue evidence="9">Leaf</tissue>
    </source>
</reference>
<evidence type="ECO:0000313" key="9">
    <source>
        <dbReference type="EMBL" id="KAK4362666.1"/>
    </source>
</evidence>
<evidence type="ECO:0000256" key="5">
    <source>
        <dbReference type="ARBA" id="ARBA00022777"/>
    </source>
</evidence>
<feature type="domain" description="Protein kinase" evidence="8">
    <location>
        <begin position="900"/>
        <end position="1210"/>
    </location>
</feature>
<evidence type="ECO:0000256" key="4">
    <source>
        <dbReference type="ARBA" id="ARBA00022741"/>
    </source>
</evidence>
<dbReference type="GO" id="GO:0004674">
    <property type="term" value="F:protein serine/threonine kinase activity"/>
    <property type="evidence" value="ECO:0007669"/>
    <property type="project" value="UniProtKB-KW"/>
</dbReference>
<dbReference type="PANTHER" id="PTHR24058">
    <property type="entry name" value="DUAL SPECIFICITY PROTEIN KINASE"/>
    <property type="match status" value="1"/>
</dbReference>
<dbReference type="InterPro" id="IPR008271">
    <property type="entry name" value="Ser/Thr_kinase_AS"/>
</dbReference>
<keyword evidence="1" id="KW-0723">Serine/threonine-protein kinase</keyword>
<sequence>MANPTSVDVILEFLRKNKFTRAEAALRGELNNHRDLNGVLQKLTIEDKELSQSTEGASRGNATTETPGTTFRNSEDVYKETSSRSSDEISKELIIKEIECGTGRNGSDCNWKNAQEQKKVNASVGTSDKNFSFANSSEDTIDLYSWKYTPGNGPVTYQHDSGTTSTIDLSSLVHSGKSKLNSSEVFDSGKAHAKCEEDVSFSGEKRASWPGSTSKDTVEPKHDSGRNIGLKEIDQQIKLGGACSKDVVINNSWSKSDEFTHPSYELWRDCTVKTVFPFSKGDVSTSYDHDIGSTDRKEGKRKTEVSDVRAAIKEQVDEVGRALYLGKTQGSEPKEFSGLGFSFASESQKEGFPRLPPVRLKSEEKSFNIPWEEKFERDGPASKITNGDNYFIGSFLDVPIGQDLTSSGGKRPAGGSWLSVSQGIAEDTSDLVSGFATIGDGLSESIDYPNEYWDSDEYDDDDDVGYTRQPIEDETWFLAHEIDYPSDNEKGTAHGSVPDPQRGQNREEDDEQSFAEEDSCFSGERYFQSKNVDPVRPADDHIGLSVSEMYRRTDESDLIAQYDGQLLDEEELKLMRAEPVWRGFVTQTNELVMLGDGKVLSERGRPRPDDICMDDDQHGSVRSIGVGINSDTADFGSEVRESLVGESSEGDVEYFHDHDTSIGGSRHLPPISDKPYSERSKREKKAAKHSSDKFVTGDDKGSFVQKMGHLDGGFSFPPPRDGELIQTSSSKALWSNKCNTVVSDEADDSLMANDDMLAPWRRRSSESSPAKSSRDESNANAAGSENSSPSSLSNYGYAEREHVKKEEETKIASAREEDVGASLEDEEATAVQEQVRQIKAQEEEFETFDLKIVHRKNRHVQSPIGYLNQNFFYRAVLPLTGFEEDKNFNVVLNSVLAGRYQVTEYLGSAAFSKAIQAHDLHTGMDVCVKIIKNNKDFFDQSLDEIKLLKYVNKHDPGDKYHLLRLYDYFYYREHLLIVCELLKANLYEFHKFNRESGGEVYFTMPRLQSITIQCLEALQFLHRLGLIHCDLKPENILVKSYSRCEVKVIDLGSSCFETDHLCSYVQSRSYRAPEVILGLPYDKKIDIWSLGCILAELCTGNVGTMVVPKVLFQNDSPATLLARVIGIIGPVDQDLLVKGRDTYKYFTKNHMLYERNQETNRLEYLIPKKTSLRHRLPMGDQGFIDFVAHLLEVNPKKRPSASEALKHPWLSYPYEPISS</sequence>
<dbReference type="Proteomes" id="UP001291623">
    <property type="component" value="Unassembled WGS sequence"/>
</dbReference>
<keyword evidence="3" id="KW-0808">Transferase</keyword>
<evidence type="ECO:0000256" key="6">
    <source>
        <dbReference type="ARBA" id="ARBA00022840"/>
    </source>
</evidence>
<proteinExistence type="predicted"/>
<comment type="caution">
    <text evidence="9">The sequence shown here is derived from an EMBL/GenBank/DDBJ whole genome shotgun (WGS) entry which is preliminary data.</text>
</comment>
<accession>A0AAE1VGF6</accession>
<dbReference type="FunFam" id="1.10.510.10:FF:000380">
    <property type="entry name" value="Serine/threonine-protein kinase ppk15"/>
    <property type="match status" value="1"/>
</dbReference>
<name>A0AAE1VGF6_9SOLA</name>
<protein>
    <recommendedName>
        <fullName evidence="8">Protein kinase domain-containing protein</fullName>
    </recommendedName>
</protein>
<feature type="compositionally biased region" description="Basic and acidic residues" evidence="7">
    <location>
        <begin position="798"/>
        <end position="818"/>
    </location>
</feature>
<dbReference type="FunFam" id="3.30.200.20:FF:000216">
    <property type="entry name" value="Putative serine/threonine-protein kinase dyrk2"/>
    <property type="match status" value="1"/>
</dbReference>
<feature type="compositionally biased region" description="Acidic residues" evidence="7">
    <location>
        <begin position="453"/>
        <end position="464"/>
    </location>
</feature>
<dbReference type="SUPFAM" id="SSF56112">
    <property type="entry name" value="Protein kinase-like (PK-like)"/>
    <property type="match status" value="1"/>
</dbReference>
<dbReference type="CDD" id="cd14133">
    <property type="entry name" value="PKc_DYRK_like"/>
    <property type="match status" value="1"/>
</dbReference>
<dbReference type="InterPro" id="IPR050494">
    <property type="entry name" value="Ser_Thr_dual-spec_kinase"/>
</dbReference>
<dbReference type="AlphaFoldDB" id="A0AAE1VGF6"/>
<dbReference type="InterPro" id="IPR011009">
    <property type="entry name" value="Kinase-like_dom_sf"/>
</dbReference>
<dbReference type="PROSITE" id="PS50011">
    <property type="entry name" value="PROTEIN_KINASE_DOM"/>
    <property type="match status" value="1"/>
</dbReference>
<keyword evidence="10" id="KW-1185">Reference proteome</keyword>
<dbReference type="PANTHER" id="PTHR24058:SF124">
    <property type="entry name" value="PROTEIN KINASE SUPERFAMILY PROTEIN"/>
    <property type="match status" value="1"/>
</dbReference>
<dbReference type="InterPro" id="IPR000719">
    <property type="entry name" value="Prot_kinase_dom"/>
</dbReference>
<keyword evidence="6" id="KW-0067">ATP-binding</keyword>
<feature type="compositionally biased region" description="Basic and acidic residues" evidence="7">
    <location>
        <begin position="689"/>
        <end position="700"/>
    </location>
</feature>
<feature type="compositionally biased region" description="Basic and acidic residues" evidence="7">
    <location>
        <begin position="216"/>
        <end position="228"/>
    </location>
</feature>
<feature type="region of interest" description="Disordered" evidence="7">
    <location>
        <begin position="446"/>
        <end position="467"/>
    </location>
</feature>
<feature type="region of interest" description="Disordered" evidence="7">
    <location>
        <begin position="49"/>
        <end position="72"/>
    </location>
</feature>
<keyword evidence="2" id="KW-0597">Phosphoprotein</keyword>
<feature type="region of interest" description="Disordered" evidence="7">
    <location>
        <begin position="485"/>
        <end position="519"/>
    </location>
</feature>
<feature type="region of interest" description="Disordered" evidence="7">
    <location>
        <begin position="757"/>
        <end position="827"/>
    </location>
</feature>
<dbReference type="EMBL" id="JAVYJV010000009">
    <property type="protein sequence ID" value="KAK4362666.1"/>
    <property type="molecule type" value="Genomic_DNA"/>
</dbReference>
<evidence type="ECO:0000259" key="8">
    <source>
        <dbReference type="PROSITE" id="PS50011"/>
    </source>
</evidence>
<gene>
    <name evidence="9" type="ORF">RND71_017907</name>
</gene>
<feature type="region of interest" description="Disordered" evidence="7">
    <location>
        <begin position="654"/>
        <end position="700"/>
    </location>
</feature>
<dbReference type="Pfam" id="PF00069">
    <property type="entry name" value="Pkinase"/>
    <property type="match status" value="1"/>
</dbReference>
<dbReference type="GO" id="GO:0005524">
    <property type="term" value="F:ATP binding"/>
    <property type="evidence" value="ECO:0007669"/>
    <property type="project" value="UniProtKB-KW"/>
</dbReference>
<feature type="region of interest" description="Disordered" evidence="7">
    <location>
        <begin position="204"/>
        <end position="228"/>
    </location>
</feature>